<dbReference type="InterPro" id="IPR032577">
    <property type="entry name" value="DUF4920"/>
</dbReference>
<dbReference type="Proteomes" id="UP000480178">
    <property type="component" value="Chromosome"/>
</dbReference>
<gene>
    <name evidence="2" type="ORF">GXP67_28225</name>
</gene>
<feature type="signal peptide" evidence="1">
    <location>
        <begin position="1"/>
        <end position="21"/>
    </location>
</feature>
<keyword evidence="1" id="KW-0732">Signal</keyword>
<dbReference type="KEGG" id="rhoz:GXP67_28225"/>
<organism evidence="2 3">
    <name type="scientific">Rhodocytophaga rosea</name>
    <dbReference type="NCBI Taxonomy" id="2704465"/>
    <lineage>
        <taxon>Bacteria</taxon>
        <taxon>Pseudomonadati</taxon>
        <taxon>Bacteroidota</taxon>
        <taxon>Cytophagia</taxon>
        <taxon>Cytophagales</taxon>
        <taxon>Rhodocytophagaceae</taxon>
        <taxon>Rhodocytophaga</taxon>
    </lineage>
</organism>
<protein>
    <submittedName>
        <fullName evidence="2">DUF4920 domain-containing protein</fullName>
    </submittedName>
</protein>
<dbReference type="RefSeq" id="WP_162446241.1">
    <property type="nucleotide sequence ID" value="NZ_CP048222.1"/>
</dbReference>
<evidence type="ECO:0000256" key="1">
    <source>
        <dbReference type="SAM" id="SignalP"/>
    </source>
</evidence>
<evidence type="ECO:0000313" key="2">
    <source>
        <dbReference type="EMBL" id="QHT70260.1"/>
    </source>
</evidence>
<dbReference type="AlphaFoldDB" id="A0A6C0GRZ7"/>
<reference evidence="2 3" key="1">
    <citation type="submission" date="2020-01" db="EMBL/GenBank/DDBJ databases">
        <authorList>
            <person name="Kim M.K."/>
        </authorList>
    </citation>
    <scope>NUCLEOTIDE SEQUENCE [LARGE SCALE GENOMIC DNA]</scope>
    <source>
        <strain evidence="2 3">172606-1</strain>
    </source>
</reference>
<sequence>MKKASILVVLLGLFTSITLLAQTTTQEQAFGKAFSANNPVPFQVIPDKLAGKDSLLLQTAGTVKEVCQAKGCWLKVDIGKGQEMLVKFKDYGFFVPKDIVGKQVILNGKAFQKTLTVAQLRHYAEDAGKSEKEIAKITQPQSSLQFEADGVLIREK</sequence>
<name>A0A6C0GRZ7_9BACT</name>
<keyword evidence="3" id="KW-1185">Reference proteome</keyword>
<proteinExistence type="predicted"/>
<dbReference type="Pfam" id="PF16267">
    <property type="entry name" value="DUF4920"/>
    <property type="match status" value="1"/>
</dbReference>
<accession>A0A6C0GRZ7</accession>
<feature type="chain" id="PRO_5025379305" evidence="1">
    <location>
        <begin position="22"/>
        <end position="156"/>
    </location>
</feature>
<evidence type="ECO:0000313" key="3">
    <source>
        <dbReference type="Proteomes" id="UP000480178"/>
    </source>
</evidence>
<dbReference type="EMBL" id="CP048222">
    <property type="protein sequence ID" value="QHT70260.1"/>
    <property type="molecule type" value="Genomic_DNA"/>
</dbReference>